<dbReference type="GeneID" id="100887867"/>
<accession>A0A7M7GQM7</accession>
<protein>
    <recommendedName>
        <fullName evidence="4">Endonuclease/exonuclease/phosphatase domain-containing protein</fullName>
    </recommendedName>
</protein>
<dbReference type="AlphaFoldDB" id="A0A7M7GQM7"/>
<dbReference type="OMA" id="CAYEPAK"/>
<dbReference type="InParanoid" id="A0A7M7GQM7"/>
<dbReference type="SUPFAM" id="SSF56219">
    <property type="entry name" value="DNase I-like"/>
    <property type="match status" value="1"/>
</dbReference>
<sequence length="545" mass="60965">MARVKDKHWKPKDIFLLPNTFKNGDSYPNKGHQKALETGGYGSCNVEGGLDRSWTIDQLVDEVRGQFPRHEAELAKTGIEFAQITPNSKKINVHVLVKGDTVADLEKSHGSGILVILQKARNASLKTVPKQSKSTPHVKLEIKSPKKPQSQIRIKSEPTSHNAPLNQVQYELDILAQSGGIKIAHLNCQSLCNKKDELKLLLLCRTDIDVMTLSETFMRPNDSNGSFSVPGYTILARKDGVSKDSGRPRGGVLTYVKVSLARSARKCSVDLEEGLEAVCVDVELDDDGPSKRLTDQANSGACVKKALLRIVNVYVPPGTRGQIVLLKKLQRSMDILRGADKCCKPTSSRGICDKKHSCSCKTSYVILGDFNCDRKTLAECKVMGSVMGEKVQTLDELESSHHLTQLIKGFTRVDLRKERGRDTYKKTESLIDLVYTDDTASVIASGVVHIGMSDHFMVYCAWGRDRKKGLRKATRFPTQDAAFRQFSTKVNSDIDRRVYDLIRDRDSAIAREDWDEYERLKDDIKIAKKNNKKDQKQNEKAMKTK</sequence>
<reference evidence="2" key="2">
    <citation type="submission" date="2021-01" db="UniProtKB">
        <authorList>
            <consortium name="EnsemblMetazoa"/>
        </authorList>
    </citation>
    <scope>IDENTIFICATION</scope>
</reference>
<dbReference type="OrthoDB" id="10068389at2759"/>
<dbReference type="KEGG" id="spu:100887867"/>
<feature type="coiled-coil region" evidence="1">
    <location>
        <begin position="517"/>
        <end position="544"/>
    </location>
</feature>
<dbReference type="Proteomes" id="UP000007110">
    <property type="component" value="Unassembled WGS sequence"/>
</dbReference>
<evidence type="ECO:0000313" key="2">
    <source>
        <dbReference type="EnsemblMetazoa" id="XP_003728412"/>
    </source>
</evidence>
<reference evidence="3" key="1">
    <citation type="submission" date="2015-02" db="EMBL/GenBank/DDBJ databases">
        <title>Genome sequencing for Strongylocentrotus purpuratus.</title>
        <authorList>
            <person name="Murali S."/>
            <person name="Liu Y."/>
            <person name="Vee V."/>
            <person name="English A."/>
            <person name="Wang M."/>
            <person name="Skinner E."/>
            <person name="Han Y."/>
            <person name="Muzny D.M."/>
            <person name="Worley K.C."/>
            <person name="Gibbs R.A."/>
        </authorList>
    </citation>
    <scope>NUCLEOTIDE SEQUENCE</scope>
</reference>
<dbReference type="Gene3D" id="3.60.10.10">
    <property type="entry name" value="Endonuclease/exonuclease/phosphatase"/>
    <property type="match status" value="1"/>
</dbReference>
<evidence type="ECO:0000313" key="3">
    <source>
        <dbReference type="Proteomes" id="UP000007110"/>
    </source>
</evidence>
<keyword evidence="3" id="KW-1185">Reference proteome</keyword>
<organism evidence="2 3">
    <name type="scientific">Strongylocentrotus purpuratus</name>
    <name type="common">Purple sea urchin</name>
    <dbReference type="NCBI Taxonomy" id="7668"/>
    <lineage>
        <taxon>Eukaryota</taxon>
        <taxon>Metazoa</taxon>
        <taxon>Echinodermata</taxon>
        <taxon>Eleutherozoa</taxon>
        <taxon>Echinozoa</taxon>
        <taxon>Echinoidea</taxon>
        <taxon>Euechinoidea</taxon>
        <taxon>Echinacea</taxon>
        <taxon>Camarodonta</taxon>
        <taxon>Echinidea</taxon>
        <taxon>Strongylocentrotidae</taxon>
        <taxon>Strongylocentrotus</taxon>
    </lineage>
</organism>
<dbReference type="InterPro" id="IPR036691">
    <property type="entry name" value="Endo/exonu/phosph_ase_sf"/>
</dbReference>
<dbReference type="EnsemblMetazoa" id="XM_003728364">
    <property type="protein sequence ID" value="XP_003728412"/>
    <property type="gene ID" value="LOC100887867"/>
</dbReference>
<evidence type="ECO:0000256" key="1">
    <source>
        <dbReference type="SAM" id="Coils"/>
    </source>
</evidence>
<proteinExistence type="predicted"/>
<evidence type="ECO:0008006" key="4">
    <source>
        <dbReference type="Google" id="ProtNLM"/>
    </source>
</evidence>
<name>A0A7M7GQM7_STRPU</name>
<dbReference type="RefSeq" id="XP_003728412.2">
    <property type="nucleotide sequence ID" value="XM_003728364.3"/>
</dbReference>
<keyword evidence="1" id="KW-0175">Coiled coil</keyword>